<dbReference type="Proteomes" id="UP000054709">
    <property type="component" value="Unassembled WGS sequence"/>
</dbReference>
<protein>
    <submittedName>
        <fullName evidence="3">Alpha/beta hydrolase</fullName>
    </submittedName>
</protein>
<dbReference type="Pfam" id="PF00561">
    <property type="entry name" value="Abhydrolase_1"/>
    <property type="match status" value="1"/>
</dbReference>
<accession>A0A0W1ARP6</accession>
<dbReference type="InterPro" id="IPR029058">
    <property type="entry name" value="AB_hydrolase_fold"/>
</dbReference>
<feature type="transmembrane region" description="Helical" evidence="1">
    <location>
        <begin position="21"/>
        <end position="43"/>
    </location>
</feature>
<dbReference type="Gene3D" id="3.40.50.1820">
    <property type="entry name" value="alpha/beta hydrolase"/>
    <property type="match status" value="1"/>
</dbReference>
<sequence length="326" mass="36452">MTQTEVIKTGNEKKKHKVRNLLLKIVGAIVILIVLFLAVVYTVNVISNKSDQEKIHQYGQLVPVDGKSMNVLIQGEGEQTIVLLPGFGTGAPALDFKPLIDELSPYYKVVAVEPFGYGLSDETKKERTTENIVNEVHEAVQNLNIDQYILMGHSIAGIYGLEYAKKYPNEVSAFVGVDSSVPEQGGMDVKFPIKKLKLLKDSGILRLGLQLSGDPYDGLPFDDETKKQMKLISLKNMNNSTTLNEMEHIYPNFVAARGLKFDKNLPIIFFIQANNTGVKDWIPLHEGQVKDSVHGKVMTFEGGHYLHHSRSKEIVENLRIFMGEIK</sequence>
<dbReference type="GO" id="GO:0016787">
    <property type="term" value="F:hydrolase activity"/>
    <property type="evidence" value="ECO:0007669"/>
    <property type="project" value="UniProtKB-KW"/>
</dbReference>
<keyword evidence="1" id="KW-0472">Membrane</keyword>
<dbReference type="EMBL" id="LCZJ02000037">
    <property type="protein sequence ID" value="KTD83991.1"/>
    <property type="molecule type" value="Genomic_DNA"/>
</dbReference>
<evidence type="ECO:0000313" key="4">
    <source>
        <dbReference type="Proteomes" id="UP000054709"/>
    </source>
</evidence>
<keyword evidence="4" id="KW-1185">Reference proteome</keyword>
<evidence type="ECO:0000259" key="2">
    <source>
        <dbReference type="Pfam" id="PF00561"/>
    </source>
</evidence>
<dbReference type="InterPro" id="IPR000073">
    <property type="entry name" value="AB_hydrolase_1"/>
</dbReference>
<comment type="caution">
    <text evidence="3">The sequence shown here is derived from an EMBL/GenBank/DDBJ whole genome shotgun (WGS) entry which is preliminary data.</text>
</comment>
<feature type="domain" description="AB hydrolase-1" evidence="2">
    <location>
        <begin position="80"/>
        <end position="180"/>
    </location>
</feature>
<dbReference type="GO" id="GO:0016020">
    <property type="term" value="C:membrane"/>
    <property type="evidence" value="ECO:0007669"/>
    <property type="project" value="TreeGrafter"/>
</dbReference>
<dbReference type="RefSeq" id="WP_060626069.1">
    <property type="nucleotide sequence ID" value="NZ_LCZJ02000037.1"/>
</dbReference>
<evidence type="ECO:0000313" key="3">
    <source>
        <dbReference type="EMBL" id="KTD83991.1"/>
    </source>
</evidence>
<keyword evidence="1" id="KW-1133">Transmembrane helix</keyword>
<organism evidence="3 4">
    <name type="scientific">Paenibacillus etheri</name>
    <dbReference type="NCBI Taxonomy" id="1306852"/>
    <lineage>
        <taxon>Bacteria</taxon>
        <taxon>Bacillati</taxon>
        <taxon>Bacillota</taxon>
        <taxon>Bacilli</taxon>
        <taxon>Bacillales</taxon>
        <taxon>Paenibacillaceae</taxon>
        <taxon>Paenibacillus</taxon>
    </lineage>
</organism>
<keyword evidence="3" id="KW-0378">Hydrolase</keyword>
<name>A0A0W1ARP6_9BACL</name>
<dbReference type="PANTHER" id="PTHR43798:SF33">
    <property type="entry name" value="HYDROLASE, PUTATIVE (AFU_ORTHOLOGUE AFUA_2G14860)-RELATED"/>
    <property type="match status" value="1"/>
</dbReference>
<proteinExistence type="predicted"/>
<dbReference type="AlphaFoldDB" id="A0A0W1ARP6"/>
<dbReference type="SUPFAM" id="SSF53474">
    <property type="entry name" value="alpha/beta-Hydrolases"/>
    <property type="match status" value="1"/>
</dbReference>
<keyword evidence="1" id="KW-0812">Transmembrane</keyword>
<evidence type="ECO:0000256" key="1">
    <source>
        <dbReference type="SAM" id="Phobius"/>
    </source>
</evidence>
<gene>
    <name evidence="3" type="ORF">UQ64_27895</name>
</gene>
<dbReference type="OrthoDB" id="1817159at2"/>
<reference evidence="3 4" key="1">
    <citation type="journal article" date="2015" name="Int. Biodeterior. Biodegradation">
        <title>Physiological and genetic screening methods for the isolation of methyl tert-butyl ether-degrading bacteria for bioremediation purposes.</title>
        <authorList>
            <person name="Guisado I.M."/>
            <person name="Purswani J."/>
            <person name="Gonzalez Lopez J."/>
            <person name="Pozo C."/>
        </authorList>
    </citation>
    <scope>NUCLEOTIDE SEQUENCE [LARGE SCALE GENOMIC DNA]</scope>
    <source>
        <strain evidence="3 4">SH7</strain>
    </source>
</reference>
<dbReference type="PANTHER" id="PTHR43798">
    <property type="entry name" value="MONOACYLGLYCEROL LIPASE"/>
    <property type="match status" value="1"/>
</dbReference>
<dbReference type="InterPro" id="IPR050266">
    <property type="entry name" value="AB_hydrolase_sf"/>
</dbReference>